<dbReference type="AlphaFoldDB" id="A0A9P4GPC9"/>
<organism evidence="3 4">
    <name type="scientific">Cucurbitaria berberidis CBS 394.84</name>
    <dbReference type="NCBI Taxonomy" id="1168544"/>
    <lineage>
        <taxon>Eukaryota</taxon>
        <taxon>Fungi</taxon>
        <taxon>Dikarya</taxon>
        <taxon>Ascomycota</taxon>
        <taxon>Pezizomycotina</taxon>
        <taxon>Dothideomycetes</taxon>
        <taxon>Pleosporomycetidae</taxon>
        <taxon>Pleosporales</taxon>
        <taxon>Pleosporineae</taxon>
        <taxon>Cucurbitariaceae</taxon>
        <taxon>Cucurbitaria</taxon>
    </lineage>
</organism>
<evidence type="ECO:0000313" key="4">
    <source>
        <dbReference type="Proteomes" id="UP000800039"/>
    </source>
</evidence>
<feature type="compositionally biased region" description="Polar residues" evidence="2">
    <location>
        <begin position="488"/>
        <end position="530"/>
    </location>
</feature>
<protein>
    <submittedName>
        <fullName evidence="3">Uncharacterized protein</fullName>
    </submittedName>
</protein>
<keyword evidence="1" id="KW-0175">Coiled coil</keyword>
<dbReference type="EMBL" id="ML976615">
    <property type="protein sequence ID" value="KAF1848725.1"/>
    <property type="molecule type" value="Genomic_DNA"/>
</dbReference>
<feature type="coiled-coil region" evidence="1">
    <location>
        <begin position="100"/>
        <end position="141"/>
    </location>
</feature>
<feature type="compositionally biased region" description="Polar residues" evidence="2">
    <location>
        <begin position="196"/>
        <end position="205"/>
    </location>
</feature>
<feature type="region of interest" description="Disordered" evidence="2">
    <location>
        <begin position="179"/>
        <end position="205"/>
    </location>
</feature>
<feature type="compositionally biased region" description="Polar residues" evidence="2">
    <location>
        <begin position="179"/>
        <end position="189"/>
    </location>
</feature>
<accession>A0A9P4GPC9</accession>
<evidence type="ECO:0000256" key="2">
    <source>
        <dbReference type="SAM" id="MobiDB-lite"/>
    </source>
</evidence>
<feature type="region of interest" description="Disordered" evidence="2">
    <location>
        <begin position="484"/>
        <end position="530"/>
    </location>
</feature>
<feature type="compositionally biased region" description="Polar residues" evidence="2">
    <location>
        <begin position="1"/>
        <end position="12"/>
    </location>
</feature>
<proteinExistence type="predicted"/>
<gene>
    <name evidence="3" type="ORF">K460DRAFT_403995</name>
</gene>
<feature type="region of interest" description="Disordered" evidence="2">
    <location>
        <begin position="1"/>
        <end position="32"/>
    </location>
</feature>
<sequence>MSQALSQTNAPLTSLPKPTVNIPGLPTTPEQYEGSVDRIEEEQEALRDARDDLVGSRFRLYTKRRDFRALQEKAETEAGAAFELVRRYLYSQGLNLPTHIENAISEAAELRDTLAEQSAHLEEAEETYNLEEWRYTQKETNFVEGLSGIFPVSNAYSLPRPLLETRGVDPGSVTQFSFGRSNVQDTSGSLEGLETPLSSLANGPSVTTLEDLDQIRISELHEAAESSNDYSTSLPHHATPTQTEEAMHALPHPYSENDLNYARINWSTTRRRIDNWLFEILSKSQLQKGLLKTLVPTDDIDDDAWWQLVVENWSSDNPDTGSFHTGDTTASGTTTSRHSISITTMKNLFESPVTLDSETKPSPVVPLLSGDQIVETLGIVNFPSTIELNDLIDSLPKHVSFMERSPSARSMCIESTVMARAFSGKSDCTFSANEAYNSCTSFENGGTIIREEQPERARHKSLPEQMQQGITNMIVDDEREPKLGLTFASDNNSPTDRPQSLDKVQSTAPQVPPSLSTSTRSQSPESARGHLTTSLSQFYQIYPTLQTMSCTKLPKSRSNSQGAKTQASPRLYQPYIRIDSPEPWSLPLVRLTPFSDVVYHNNPHRIENLPFVSFQDSPYQVPEPSKISGSSSHSV</sequence>
<evidence type="ECO:0000256" key="1">
    <source>
        <dbReference type="SAM" id="Coils"/>
    </source>
</evidence>
<dbReference type="Proteomes" id="UP000800039">
    <property type="component" value="Unassembled WGS sequence"/>
</dbReference>
<dbReference type="GeneID" id="63853935"/>
<name>A0A9P4GPC9_9PLEO</name>
<comment type="caution">
    <text evidence="3">The sequence shown here is derived from an EMBL/GenBank/DDBJ whole genome shotgun (WGS) entry which is preliminary data.</text>
</comment>
<dbReference type="OrthoDB" id="3801250at2759"/>
<dbReference type="RefSeq" id="XP_040791288.1">
    <property type="nucleotide sequence ID" value="XM_040936685.1"/>
</dbReference>
<reference evidence="3" key="1">
    <citation type="submission" date="2020-01" db="EMBL/GenBank/DDBJ databases">
        <authorList>
            <consortium name="DOE Joint Genome Institute"/>
            <person name="Haridas S."/>
            <person name="Albert R."/>
            <person name="Binder M."/>
            <person name="Bloem J."/>
            <person name="Labutti K."/>
            <person name="Salamov A."/>
            <person name="Andreopoulos B."/>
            <person name="Baker S.E."/>
            <person name="Barry K."/>
            <person name="Bills G."/>
            <person name="Bluhm B.H."/>
            <person name="Cannon C."/>
            <person name="Castanera R."/>
            <person name="Culley D.E."/>
            <person name="Daum C."/>
            <person name="Ezra D."/>
            <person name="Gonzalez J.B."/>
            <person name="Henrissat B."/>
            <person name="Kuo A."/>
            <person name="Liang C."/>
            <person name="Lipzen A."/>
            <person name="Lutzoni F."/>
            <person name="Magnuson J."/>
            <person name="Mondo S."/>
            <person name="Nolan M."/>
            <person name="Ohm R."/>
            <person name="Pangilinan J."/>
            <person name="Park H.-J."/>
            <person name="Ramirez L."/>
            <person name="Alfaro M."/>
            <person name="Sun H."/>
            <person name="Tritt A."/>
            <person name="Yoshinaga Y."/>
            <person name="Zwiers L.-H."/>
            <person name="Turgeon B.G."/>
            <person name="Goodwin S.B."/>
            <person name="Spatafora J.W."/>
            <person name="Crous P.W."/>
            <person name="Grigoriev I.V."/>
        </authorList>
    </citation>
    <scope>NUCLEOTIDE SEQUENCE</scope>
    <source>
        <strain evidence="3">CBS 394.84</strain>
    </source>
</reference>
<keyword evidence="4" id="KW-1185">Reference proteome</keyword>
<evidence type="ECO:0000313" key="3">
    <source>
        <dbReference type="EMBL" id="KAF1848725.1"/>
    </source>
</evidence>